<proteinExistence type="predicted"/>
<evidence type="ECO:0000313" key="3">
    <source>
        <dbReference type="Proteomes" id="UP000324222"/>
    </source>
</evidence>
<name>A0A5B7F814_PORTR</name>
<evidence type="ECO:0000256" key="1">
    <source>
        <dbReference type="SAM" id="MobiDB-lite"/>
    </source>
</evidence>
<dbReference type="EMBL" id="VSRR010004978">
    <property type="protein sequence ID" value="MPC41233.1"/>
    <property type="molecule type" value="Genomic_DNA"/>
</dbReference>
<gene>
    <name evidence="2" type="ORF">E2C01_034820</name>
</gene>
<dbReference type="AlphaFoldDB" id="A0A5B7F814"/>
<sequence length="232" mass="25534">MSGAPPHVMLLPGRVSTRPSLGSPSSFIRSAAPAGQGPPGDKGYSPLCNTQCQKSLNGAALPGAKKIYSTGPPSFIRSHHLKELKFRSLQTDLNSRNDCTCGLLRREFGGRAYSSWSLPRPGPRPRRYWRRRLVRPLVNTGDGGEATCSGSVALIAMLGLALLEAYYLPRQHSNNLIHDNEVASLWVMRASLQMLLWSWFICRTHFISRRSHLVLLIYGALAGHPPTSPPLR</sequence>
<feature type="region of interest" description="Disordered" evidence="1">
    <location>
        <begin position="1"/>
        <end position="44"/>
    </location>
</feature>
<organism evidence="2 3">
    <name type="scientific">Portunus trituberculatus</name>
    <name type="common">Swimming crab</name>
    <name type="synonym">Neptunus trituberculatus</name>
    <dbReference type="NCBI Taxonomy" id="210409"/>
    <lineage>
        <taxon>Eukaryota</taxon>
        <taxon>Metazoa</taxon>
        <taxon>Ecdysozoa</taxon>
        <taxon>Arthropoda</taxon>
        <taxon>Crustacea</taxon>
        <taxon>Multicrustacea</taxon>
        <taxon>Malacostraca</taxon>
        <taxon>Eumalacostraca</taxon>
        <taxon>Eucarida</taxon>
        <taxon>Decapoda</taxon>
        <taxon>Pleocyemata</taxon>
        <taxon>Brachyura</taxon>
        <taxon>Eubrachyura</taxon>
        <taxon>Portunoidea</taxon>
        <taxon>Portunidae</taxon>
        <taxon>Portuninae</taxon>
        <taxon>Portunus</taxon>
    </lineage>
</organism>
<comment type="caution">
    <text evidence="2">The sequence shown here is derived from an EMBL/GenBank/DDBJ whole genome shotgun (WGS) entry which is preliminary data.</text>
</comment>
<protein>
    <submittedName>
        <fullName evidence="2">Uncharacterized protein</fullName>
    </submittedName>
</protein>
<reference evidence="2 3" key="1">
    <citation type="submission" date="2019-05" db="EMBL/GenBank/DDBJ databases">
        <title>Another draft genome of Portunus trituberculatus and its Hox gene families provides insights of decapod evolution.</title>
        <authorList>
            <person name="Jeong J.-H."/>
            <person name="Song I."/>
            <person name="Kim S."/>
            <person name="Choi T."/>
            <person name="Kim D."/>
            <person name="Ryu S."/>
            <person name="Kim W."/>
        </authorList>
    </citation>
    <scope>NUCLEOTIDE SEQUENCE [LARGE SCALE GENOMIC DNA]</scope>
    <source>
        <tissue evidence="2">Muscle</tissue>
    </source>
</reference>
<feature type="compositionally biased region" description="Polar residues" evidence="1">
    <location>
        <begin position="17"/>
        <end position="28"/>
    </location>
</feature>
<evidence type="ECO:0000313" key="2">
    <source>
        <dbReference type="EMBL" id="MPC41233.1"/>
    </source>
</evidence>
<accession>A0A5B7F814</accession>
<dbReference type="Proteomes" id="UP000324222">
    <property type="component" value="Unassembled WGS sequence"/>
</dbReference>
<keyword evidence="3" id="KW-1185">Reference proteome</keyword>